<reference evidence="1" key="1">
    <citation type="submission" date="2024-03" db="EMBL/GenBank/DDBJ databases">
        <title>WGS assembly of Saponaria officinalis var. Norfolk2.</title>
        <authorList>
            <person name="Jenkins J."/>
            <person name="Shu S."/>
            <person name="Grimwood J."/>
            <person name="Barry K."/>
            <person name="Goodstein D."/>
            <person name="Schmutz J."/>
            <person name="Leebens-Mack J."/>
            <person name="Osbourn A."/>
        </authorList>
    </citation>
    <scope>NUCLEOTIDE SEQUENCE [LARGE SCALE GENOMIC DNA]</scope>
    <source>
        <strain evidence="1">JIC</strain>
    </source>
</reference>
<organism evidence="1 2">
    <name type="scientific">Saponaria officinalis</name>
    <name type="common">Common soapwort</name>
    <name type="synonym">Lychnis saponaria</name>
    <dbReference type="NCBI Taxonomy" id="3572"/>
    <lineage>
        <taxon>Eukaryota</taxon>
        <taxon>Viridiplantae</taxon>
        <taxon>Streptophyta</taxon>
        <taxon>Embryophyta</taxon>
        <taxon>Tracheophyta</taxon>
        <taxon>Spermatophyta</taxon>
        <taxon>Magnoliopsida</taxon>
        <taxon>eudicotyledons</taxon>
        <taxon>Gunneridae</taxon>
        <taxon>Pentapetalae</taxon>
        <taxon>Caryophyllales</taxon>
        <taxon>Caryophyllaceae</taxon>
        <taxon>Caryophylleae</taxon>
        <taxon>Saponaria</taxon>
    </lineage>
</organism>
<evidence type="ECO:0000313" key="2">
    <source>
        <dbReference type="Proteomes" id="UP001443914"/>
    </source>
</evidence>
<gene>
    <name evidence="1" type="ORF">RND81_10G009600</name>
</gene>
<evidence type="ECO:0000313" key="1">
    <source>
        <dbReference type="EMBL" id="KAK9681544.1"/>
    </source>
</evidence>
<dbReference type="EMBL" id="JBDFQZ010000010">
    <property type="protein sequence ID" value="KAK9681544.1"/>
    <property type="molecule type" value="Genomic_DNA"/>
</dbReference>
<dbReference type="Proteomes" id="UP001443914">
    <property type="component" value="Unassembled WGS sequence"/>
</dbReference>
<comment type="caution">
    <text evidence="1">The sequence shown here is derived from an EMBL/GenBank/DDBJ whole genome shotgun (WGS) entry which is preliminary data.</text>
</comment>
<name>A0AAW1HZD8_SAPOF</name>
<keyword evidence="2" id="KW-1185">Reference proteome</keyword>
<dbReference type="Gene3D" id="1.10.10.60">
    <property type="entry name" value="Homeodomain-like"/>
    <property type="match status" value="1"/>
</dbReference>
<dbReference type="AlphaFoldDB" id="A0AAW1HZD8"/>
<sequence length="203" mass="23106">MILHAMGVEGVTVSHVKSHLQMHRSMRQTTLIQEAIEAAKKSGKDTELIAKLPELIKTASRPVSRRQTRLQAIKTLLVKNALVRHFSHHRPQPPELEPMELGHNNYDGNITTIQMPGENEKRAYDYLGNKLRGKEKIINEEGSNNNGGCLQRNDSRKLEEFYKEVMNKCKSTNIMDSKLRLHMLCSPVILPPNHNNISLELTL</sequence>
<accession>A0AAW1HZD8</accession>
<proteinExistence type="predicted"/>
<protein>
    <submittedName>
        <fullName evidence="1">Uncharacterized protein</fullName>
    </submittedName>
</protein>